<dbReference type="Proteomes" id="UP000036277">
    <property type="component" value="Unassembled WGS sequence"/>
</dbReference>
<evidence type="ECO:0000313" key="2">
    <source>
        <dbReference type="Proteomes" id="UP000036277"/>
    </source>
</evidence>
<dbReference type="EMBL" id="LFCV01000069">
    <property type="protein sequence ID" value="KMJ44955.1"/>
    <property type="molecule type" value="Genomic_DNA"/>
</dbReference>
<dbReference type="PATRIC" id="fig|880157.4.peg.2433"/>
<proteinExistence type="predicted"/>
<protein>
    <submittedName>
        <fullName evidence="1">Uncharacterized protein</fullName>
    </submittedName>
</protein>
<accession>A0A0J5IP25</accession>
<dbReference type="AlphaFoldDB" id="A0A0J5IP25"/>
<name>A0A0J5IP25_9GAMM</name>
<organism evidence="1 2">
    <name type="scientific">Xenorhabdus khoisanae</name>
    <dbReference type="NCBI Taxonomy" id="880157"/>
    <lineage>
        <taxon>Bacteria</taxon>
        <taxon>Pseudomonadati</taxon>
        <taxon>Pseudomonadota</taxon>
        <taxon>Gammaproteobacteria</taxon>
        <taxon>Enterobacterales</taxon>
        <taxon>Morganellaceae</taxon>
        <taxon>Xenorhabdus</taxon>
    </lineage>
</organism>
<dbReference type="RefSeq" id="WP_047963501.1">
    <property type="nucleotide sequence ID" value="NZ_CAWMBG010000069.1"/>
</dbReference>
<dbReference type="OrthoDB" id="6446705at2"/>
<sequence length="105" mass="11636">MAKLLDLDAIAPKPKEVTLRGVNYKMSPMTVGLFALAQQFDSQDIENQTPAEQLKAGLEIVRKLLPDMGEIEANNLTPEQVQQIVLFAFQEGEETNVRHAGEDAK</sequence>
<dbReference type="STRING" id="880157.AB204_11460"/>
<comment type="caution">
    <text evidence="1">The sequence shown here is derived from an EMBL/GenBank/DDBJ whole genome shotgun (WGS) entry which is preliminary data.</text>
</comment>
<evidence type="ECO:0000313" key="1">
    <source>
        <dbReference type="EMBL" id="KMJ44955.1"/>
    </source>
</evidence>
<reference evidence="1 2" key="1">
    <citation type="submission" date="2015-06" db="EMBL/GenBank/DDBJ databases">
        <title>Draft Whole-Genome Sequence of the Entomopathogenic Bacterium Xenorhabdus khoisanae.</title>
        <authorList>
            <person name="Naidoo S."/>
            <person name="Featherston J."/>
            <person name="Gray V.M."/>
        </authorList>
    </citation>
    <scope>NUCLEOTIDE SEQUENCE [LARGE SCALE GENOMIC DNA]</scope>
    <source>
        <strain evidence="1 2">MCB</strain>
    </source>
</reference>
<gene>
    <name evidence="1" type="ORF">AB204_11460</name>
</gene>
<keyword evidence="2" id="KW-1185">Reference proteome</keyword>